<dbReference type="AlphaFoldDB" id="A0A9P1N764"/>
<name>A0A9P1N764_9PELO</name>
<evidence type="ECO:0000256" key="5">
    <source>
        <dbReference type="ARBA" id="ARBA00023136"/>
    </source>
</evidence>
<dbReference type="InterPro" id="IPR037120">
    <property type="entry name" value="Haem_peroxidase_sf_animal"/>
</dbReference>
<evidence type="ECO:0000256" key="6">
    <source>
        <dbReference type="ARBA" id="ARBA00023180"/>
    </source>
</evidence>
<organism evidence="9 10">
    <name type="scientific">Caenorhabditis angaria</name>
    <dbReference type="NCBI Taxonomy" id="860376"/>
    <lineage>
        <taxon>Eukaryota</taxon>
        <taxon>Metazoa</taxon>
        <taxon>Ecdysozoa</taxon>
        <taxon>Nematoda</taxon>
        <taxon>Chromadorea</taxon>
        <taxon>Rhabditida</taxon>
        <taxon>Rhabditina</taxon>
        <taxon>Rhabditomorpha</taxon>
        <taxon>Rhabditoidea</taxon>
        <taxon>Rhabditidae</taxon>
        <taxon>Peloderinae</taxon>
        <taxon>Caenorhabditis</taxon>
    </lineage>
</organism>
<sequence length="913" mass="103918">MRVEDDLRFLYSPENSLSRVEYQVHKEFSGDSLNNSFVSITVQSKSSDKNLLTPQMAKKLTALNKHVLEKMDVEIGGERVNFGSKICSAMKNCELSNTILTIFLDTFWSEKLRKDPRVSIEYPTMKFFDNKFFLPTHLYGVKLGGPLGIEKVELVHLIYQMPDYGIYTSEEVSKSFEVALRGVLEQDQDFDTSMFSLSILKDEMQKNATYTMPFISLTVLLLLCFTVGSCMTDNWVTSKPIEAMIGILVSSMAIVSAAGLLFALGVPFINQVTVMPFIALAIGVDDVYVMLGAWQDTKKTYSPEKRMALALAEAGSAITVTSLTSVLSFGIGTFSSTPAITIFCKFICVAIGFDWFYQLTFFAAVMAMGAKREAAGYHCVFVWKRCEKSEIEKGKSEKAISPTRYFFENIFAPFICKPVVRIGMLALYILYIAVSFYGCAQLEPNLTPSTLVVDDSPLIPYLLLAEKKIWAEGLIGRIYVNRAPDFSRQPELVEKMLKMVEELESTPFSMGPNSTNFWLRDFNNYRQFFAQDDAKFYETLKSFLQVSFNNHWETDLVWGPSETASKTPRVQKFVLTTAFKIPNWNVRTSLLLNWRNITGRYPEFEALVFDENNFYSDQMLELQSTILSSLGTAILTLITGLLHPRTCANSRRRRPPDTQLLNMELIEKLFMKGHEVALDLAVMNIQRSRDHGLPSYTEYRKFCNLSIPSSFSDMKPYIKDDSVLQKLQGLYGVPENIDLWVGGIVEEKLENALFGETFACIIGEQFKKLRDGDRFWYEKEGVFTPNQLREIKKVTLARIICDNGDEIDRVQRDVFVYPGGTDKKLYEKCEMLEAMDLGKWNKCCDDVCPTMLDRILRSRHRGSRLHGCNSNGLWRPEGAKWLPENEYCTECVCQGGRVWCATKEDCSDTRSPF</sequence>
<dbReference type="GO" id="GO:0005886">
    <property type="term" value="C:plasma membrane"/>
    <property type="evidence" value="ECO:0007669"/>
    <property type="project" value="TreeGrafter"/>
</dbReference>
<evidence type="ECO:0000256" key="7">
    <source>
        <dbReference type="SAM" id="Phobius"/>
    </source>
</evidence>
<dbReference type="Gene3D" id="1.20.1640.10">
    <property type="entry name" value="Multidrug efflux transporter AcrB transmembrane domain"/>
    <property type="match status" value="1"/>
</dbReference>
<dbReference type="InterPro" id="IPR000731">
    <property type="entry name" value="SSD"/>
</dbReference>
<comment type="caution">
    <text evidence="9">The sequence shown here is derived from an EMBL/GenBank/DDBJ whole genome shotgun (WGS) entry which is preliminary data.</text>
</comment>
<dbReference type="GO" id="GO:0020037">
    <property type="term" value="F:heme binding"/>
    <property type="evidence" value="ECO:0007669"/>
    <property type="project" value="InterPro"/>
</dbReference>
<accession>A0A9P1N764</accession>
<evidence type="ECO:0000256" key="2">
    <source>
        <dbReference type="ARBA" id="ARBA00005585"/>
    </source>
</evidence>
<dbReference type="PANTHER" id="PTHR10796">
    <property type="entry name" value="PATCHED-RELATED"/>
    <property type="match status" value="1"/>
</dbReference>
<proteinExistence type="inferred from homology"/>
<feature type="transmembrane region" description="Helical" evidence="7">
    <location>
        <begin position="210"/>
        <end position="231"/>
    </location>
</feature>
<dbReference type="Proteomes" id="UP001152747">
    <property type="component" value="Unassembled WGS sequence"/>
</dbReference>
<evidence type="ECO:0000313" key="9">
    <source>
        <dbReference type="EMBL" id="CAI5450312.1"/>
    </source>
</evidence>
<reference evidence="9" key="1">
    <citation type="submission" date="2022-11" db="EMBL/GenBank/DDBJ databases">
        <authorList>
            <person name="Kikuchi T."/>
        </authorList>
    </citation>
    <scope>NUCLEOTIDE SEQUENCE</scope>
    <source>
        <strain evidence="9">PS1010</strain>
    </source>
</reference>
<keyword evidence="3 7" id="KW-0812">Transmembrane</keyword>
<feature type="domain" description="SSD" evidence="8">
    <location>
        <begin position="211"/>
        <end position="368"/>
    </location>
</feature>
<dbReference type="PANTHER" id="PTHR10796:SF105">
    <property type="entry name" value="SSD DOMAIN-CONTAINING PROTEIN"/>
    <property type="match status" value="1"/>
</dbReference>
<feature type="transmembrane region" description="Helical" evidence="7">
    <location>
        <begin position="340"/>
        <end position="365"/>
    </location>
</feature>
<evidence type="ECO:0000256" key="3">
    <source>
        <dbReference type="ARBA" id="ARBA00022692"/>
    </source>
</evidence>
<keyword evidence="10" id="KW-1185">Reference proteome</keyword>
<evidence type="ECO:0000313" key="10">
    <source>
        <dbReference type="Proteomes" id="UP001152747"/>
    </source>
</evidence>
<dbReference type="InterPro" id="IPR051697">
    <property type="entry name" value="Patched_domain-protein"/>
</dbReference>
<feature type="transmembrane region" description="Helical" evidence="7">
    <location>
        <begin position="275"/>
        <end position="295"/>
    </location>
</feature>
<keyword evidence="4 7" id="KW-1133">Transmembrane helix</keyword>
<dbReference type="Gene3D" id="1.10.640.10">
    <property type="entry name" value="Haem peroxidase domain superfamily, animal type"/>
    <property type="match status" value="1"/>
</dbReference>
<dbReference type="GO" id="GO:0004601">
    <property type="term" value="F:peroxidase activity"/>
    <property type="evidence" value="ECO:0007669"/>
    <property type="project" value="InterPro"/>
</dbReference>
<comment type="subcellular location">
    <subcellularLocation>
        <location evidence="1">Membrane</location>
        <topology evidence="1">Multi-pass membrane protein</topology>
    </subcellularLocation>
</comment>
<dbReference type="GO" id="GO:0030659">
    <property type="term" value="C:cytoplasmic vesicle membrane"/>
    <property type="evidence" value="ECO:0007669"/>
    <property type="project" value="TreeGrafter"/>
</dbReference>
<dbReference type="InterPro" id="IPR003392">
    <property type="entry name" value="PTHD_SSD"/>
</dbReference>
<dbReference type="GO" id="GO:0018996">
    <property type="term" value="P:molting cycle, collagen and cuticulin-based cuticle"/>
    <property type="evidence" value="ECO:0007669"/>
    <property type="project" value="TreeGrafter"/>
</dbReference>
<comment type="similarity">
    <text evidence="2">Belongs to the patched family.</text>
</comment>
<dbReference type="EMBL" id="CANHGI010000005">
    <property type="protein sequence ID" value="CAI5450312.1"/>
    <property type="molecule type" value="Genomic_DNA"/>
</dbReference>
<feature type="transmembrane region" description="Helical" evidence="7">
    <location>
        <begin position="243"/>
        <end position="269"/>
    </location>
</feature>
<evidence type="ECO:0000259" key="8">
    <source>
        <dbReference type="PROSITE" id="PS50156"/>
    </source>
</evidence>
<dbReference type="Pfam" id="PF03098">
    <property type="entry name" value="An_peroxidase"/>
    <property type="match status" value="1"/>
</dbReference>
<dbReference type="InterPro" id="IPR019791">
    <property type="entry name" value="Haem_peroxidase_animal"/>
</dbReference>
<keyword evidence="6" id="KW-0325">Glycoprotein</keyword>
<dbReference type="GO" id="GO:0006979">
    <property type="term" value="P:response to oxidative stress"/>
    <property type="evidence" value="ECO:0007669"/>
    <property type="project" value="InterPro"/>
</dbReference>
<dbReference type="InterPro" id="IPR010255">
    <property type="entry name" value="Haem_peroxidase_sf"/>
</dbReference>
<feature type="transmembrane region" description="Helical" evidence="7">
    <location>
        <begin position="419"/>
        <end position="438"/>
    </location>
</feature>
<dbReference type="PROSITE" id="PS50156">
    <property type="entry name" value="SSD"/>
    <property type="match status" value="1"/>
</dbReference>
<protein>
    <recommendedName>
        <fullName evidence="8">SSD domain-containing protein</fullName>
    </recommendedName>
</protein>
<dbReference type="GO" id="GO:0006897">
    <property type="term" value="P:endocytosis"/>
    <property type="evidence" value="ECO:0007669"/>
    <property type="project" value="TreeGrafter"/>
</dbReference>
<keyword evidence="5 7" id="KW-0472">Membrane</keyword>
<feature type="transmembrane region" description="Helical" evidence="7">
    <location>
        <begin position="307"/>
        <end position="334"/>
    </location>
</feature>
<dbReference type="SUPFAM" id="SSF48113">
    <property type="entry name" value="Heme-dependent peroxidases"/>
    <property type="match status" value="1"/>
</dbReference>
<dbReference type="Pfam" id="PF02460">
    <property type="entry name" value="Patched"/>
    <property type="match status" value="1"/>
</dbReference>
<dbReference type="PRINTS" id="PR00457">
    <property type="entry name" value="ANPEROXIDASE"/>
</dbReference>
<evidence type="ECO:0000256" key="1">
    <source>
        <dbReference type="ARBA" id="ARBA00004141"/>
    </source>
</evidence>
<evidence type="ECO:0000256" key="4">
    <source>
        <dbReference type="ARBA" id="ARBA00022989"/>
    </source>
</evidence>
<gene>
    <name evidence="9" type="ORF">CAMP_LOCUS12949</name>
</gene>
<dbReference type="OrthoDB" id="6510177at2759"/>
<dbReference type="PROSITE" id="PS50292">
    <property type="entry name" value="PEROXIDASE_3"/>
    <property type="match status" value="1"/>
</dbReference>
<dbReference type="SUPFAM" id="SSF82866">
    <property type="entry name" value="Multidrug efflux transporter AcrB transmembrane domain"/>
    <property type="match status" value="1"/>
</dbReference>